<dbReference type="KEGG" id="mrub:DEO27_026765"/>
<keyword evidence="2" id="KW-1185">Reference proteome</keyword>
<dbReference type="RefSeq" id="WP_146750109.1">
    <property type="nucleotide sequence ID" value="NZ_CP043450.1"/>
</dbReference>
<dbReference type="Proteomes" id="UP000251402">
    <property type="component" value="Chromosome"/>
</dbReference>
<evidence type="ECO:0000313" key="1">
    <source>
        <dbReference type="EMBL" id="QEM13459.1"/>
    </source>
</evidence>
<proteinExistence type="predicted"/>
<reference evidence="1" key="1">
    <citation type="submission" date="2019-08" db="EMBL/GenBank/DDBJ databases">
        <title>Comparative genome analysis confer to the adaptation heavy metal polluted environment.</title>
        <authorList>
            <person name="Li Y."/>
        </authorList>
    </citation>
    <scope>NUCLEOTIDE SEQUENCE [LARGE SCALE GENOMIC DNA]</scope>
    <source>
        <strain evidence="1">P1</strain>
    </source>
</reference>
<name>A0A5C1I678_9SPHI</name>
<dbReference type="AlphaFoldDB" id="A0A5C1I678"/>
<gene>
    <name evidence="1" type="ORF">DEO27_026765</name>
</gene>
<evidence type="ECO:0000313" key="2">
    <source>
        <dbReference type="Proteomes" id="UP000251402"/>
    </source>
</evidence>
<dbReference type="EMBL" id="CP043450">
    <property type="protein sequence ID" value="QEM13459.1"/>
    <property type="molecule type" value="Genomic_DNA"/>
</dbReference>
<accession>A0A5C1I678</accession>
<organism evidence="1 2">
    <name type="scientific">Mucilaginibacter rubeus</name>
    <dbReference type="NCBI Taxonomy" id="2027860"/>
    <lineage>
        <taxon>Bacteria</taxon>
        <taxon>Pseudomonadati</taxon>
        <taxon>Bacteroidota</taxon>
        <taxon>Sphingobacteriia</taxon>
        <taxon>Sphingobacteriales</taxon>
        <taxon>Sphingobacteriaceae</taxon>
        <taxon>Mucilaginibacter</taxon>
    </lineage>
</organism>
<protein>
    <submittedName>
        <fullName evidence="1">Uncharacterized protein</fullName>
    </submittedName>
</protein>
<dbReference type="OrthoDB" id="2053364at2"/>
<sequence>MAEIYGSVLDLVLKKEPFDLMEAERKKLEYRAGGDWMAARLVGKKYSHVKFRHAYASNAPYFICRYVGYVVSKVEFYHRYPGGFTVFVKPGDFIIILGKIVERGNIIKNGEKQACADALRRR</sequence>